<evidence type="ECO:0000313" key="2">
    <source>
        <dbReference type="EMBL" id="GAA0153690.1"/>
    </source>
</evidence>
<evidence type="ECO:0000256" key="1">
    <source>
        <dbReference type="SAM" id="MobiDB-lite"/>
    </source>
</evidence>
<dbReference type="Proteomes" id="UP001454036">
    <property type="component" value="Unassembled WGS sequence"/>
</dbReference>
<dbReference type="EMBL" id="BAABME010002230">
    <property type="protein sequence ID" value="GAA0153690.1"/>
    <property type="molecule type" value="Genomic_DNA"/>
</dbReference>
<gene>
    <name evidence="2" type="ORF">LIER_11865</name>
</gene>
<reference evidence="2 3" key="1">
    <citation type="submission" date="2024-01" db="EMBL/GenBank/DDBJ databases">
        <title>The complete chloroplast genome sequence of Lithospermum erythrorhizon: insights into the phylogenetic relationship among Boraginaceae species and the maternal lineages of purple gromwells.</title>
        <authorList>
            <person name="Okada T."/>
            <person name="Watanabe K."/>
        </authorList>
    </citation>
    <scope>NUCLEOTIDE SEQUENCE [LARGE SCALE GENOMIC DNA]</scope>
</reference>
<protein>
    <submittedName>
        <fullName evidence="2">Uncharacterized protein</fullName>
    </submittedName>
</protein>
<proteinExistence type="predicted"/>
<sequence length="106" mass="11450">MVAYILSGRQSLQVSEVRVKTRGEAGCFKDPGVGVGMKGHLVCNRQVCGKGSRVLARGFQVGCEPGGNVYRKTSPETKKKNDLQNSGSTLERKASQKPFISGFTMK</sequence>
<name>A0AAV3PR26_LITER</name>
<keyword evidence="3" id="KW-1185">Reference proteome</keyword>
<organism evidence="2 3">
    <name type="scientific">Lithospermum erythrorhizon</name>
    <name type="common">Purple gromwell</name>
    <name type="synonym">Lithospermum officinale var. erythrorhizon</name>
    <dbReference type="NCBI Taxonomy" id="34254"/>
    <lineage>
        <taxon>Eukaryota</taxon>
        <taxon>Viridiplantae</taxon>
        <taxon>Streptophyta</taxon>
        <taxon>Embryophyta</taxon>
        <taxon>Tracheophyta</taxon>
        <taxon>Spermatophyta</taxon>
        <taxon>Magnoliopsida</taxon>
        <taxon>eudicotyledons</taxon>
        <taxon>Gunneridae</taxon>
        <taxon>Pentapetalae</taxon>
        <taxon>asterids</taxon>
        <taxon>lamiids</taxon>
        <taxon>Boraginales</taxon>
        <taxon>Boraginaceae</taxon>
        <taxon>Boraginoideae</taxon>
        <taxon>Lithospermeae</taxon>
        <taxon>Lithospermum</taxon>
    </lineage>
</organism>
<accession>A0AAV3PR26</accession>
<evidence type="ECO:0000313" key="3">
    <source>
        <dbReference type="Proteomes" id="UP001454036"/>
    </source>
</evidence>
<feature type="region of interest" description="Disordered" evidence="1">
    <location>
        <begin position="70"/>
        <end position="106"/>
    </location>
</feature>
<comment type="caution">
    <text evidence="2">The sequence shown here is derived from an EMBL/GenBank/DDBJ whole genome shotgun (WGS) entry which is preliminary data.</text>
</comment>
<feature type="compositionally biased region" description="Basic and acidic residues" evidence="1">
    <location>
        <begin position="73"/>
        <end position="82"/>
    </location>
</feature>
<dbReference type="AlphaFoldDB" id="A0AAV3PR26"/>